<protein>
    <submittedName>
        <fullName evidence="2">Unannotated protein</fullName>
    </submittedName>
</protein>
<dbReference type="AlphaFoldDB" id="A0A6J6LAY8"/>
<proteinExistence type="predicted"/>
<feature type="transmembrane region" description="Helical" evidence="1">
    <location>
        <begin position="49"/>
        <end position="70"/>
    </location>
</feature>
<accession>A0A6J6LAY8</accession>
<organism evidence="2">
    <name type="scientific">freshwater metagenome</name>
    <dbReference type="NCBI Taxonomy" id="449393"/>
    <lineage>
        <taxon>unclassified sequences</taxon>
        <taxon>metagenomes</taxon>
        <taxon>ecological metagenomes</taxon>
    </lineage>
</organism>
<keyword evidence="1" id="KW-0812">Transmembrane</keyword>
<reference evidence="2" key="1">
    <citation type="submission" date="2020-05" db="EMBL/GenBank/DDBJ databases">
        <authorList>
            <person name="Chiriac C."/>
            <person name="Salcher M."/>
            <person name="Ghai R."/>
            <person name="Kavagutti S V."/>
        </authorList>
    </citation>
    <scope>NUCLEOTIDE SEQUENCE</scope>
</reference>
<sequence length="227" mass="24333">MREYEYKVTDSQLPPTDSVDEGLVDDGLVDDSVILDALPTQDRSPIMTAVGWALGAIVLLALGVVAWGWIINATAGSAVERFINGEGQVYEGDGFSARFPTTPERVASGDGATKTVTVSSNVSKDLRFSINWTQQPESAAEDPLNALNEAANALVADSNGEFISQRPPAVFGTAASKEFVYKVGKTFIYSSMLLTIDRIYTAQVSSIEPAAAEYEALKKGFALTQLR</sequence>
<keyword evidence="1" id="KW-0472">Membrane</keyword>
<evidence type="ECO:0000313" key="2">
    <source>
        <dbReference type="EMBL" id="CAB4657804.1"/>
    </source>
</evidence>
<evidence type="ECO:0000256" key="1">
    <source>
        <dbReference type="SAM" id="Phobius"/>
    </source>
</evidence>
<keyword evidence="1" id="KW-1133">Transmembrane helix</keyword>
<name>A0A6J6LAY8_9ZZZZ</name>
<dbReference type="EMBL" id="CAEZWM010000084">
    <property type="protein sequence ID" value="CAB4657804.1"/>
    <property type="molecule type" value="Genomic_DNA"/>
</dbReference>
<gene>
    <name evidence="2" type="ORF">UFOPK2242_00784</name>
</gene>